<gene>
    <name evidence="3" type="ORF">BOLC8T46854H</name>
</gene>
<proteinExistence type="predicted"/>
<evidence type="ECO:0000256" key="1">
    <source>
        <dbReference type="SAM" id="MobiDB-lite"/>
    </source>
</evidence>
<feature type="compositionally biased region" description="Polar residues" evidence="1">
    <location>
        <begin position="337"/>
        <end position="346"/>
    </location>
</feature>
<dbReference type="Gene3D" id="1.10.3970.10">
    <property type="entry name" value="BSD domain"/>
    <property type="match status" value="1"/>
</dbReference>
<feature type="compositionally biased region" description="Basic and acidic residues" evidence="1">
    <location>
        <begin position="291"/>
        <end position="305"/>
    </location>
</feature>
<protein>
    <recommendedName>
        <fullName evidence="2">BSD domain-containing protein</fullName>
    </recommendedName>
</protein>
<feature type="region of interest" description="Disordered" evidence="1">
    <location>
        <begin position="123"/>
        <end position="143"/>
    </location>
</feature>
<dbReference type="SUPFAM" id="SSF140383">
    <property type="entry name" value="BSD domain-like"/>
    <property type="match status" value="1"/>
</dbReference>
<dbReference type="EMBL" id="LR031879">
    <property type="protein sequence ID" value="VDD53625.1"/>
    <property type="molecule type" value="Genomic_DNA"/>
</dbReference>
<dbReference type="PANTHER" id="PTHR16019:SF5">
    <property type="entry name" value="BSD DOMAIN-CONTAINING PROTEIN 1"/>
    <property type="match status" value="1"/>
</dbReference>
<evidence type="ECO:0000259" key="2">
    <source>
        <dbReference type="PROSITE" id="PS50858"/>
    </source>
</evidence>
<feature type="region of interest" description="Disordered" evidence="1">
    <location>
        <begin position="288"/>
        <end position="423"/>
    </location>
</feature>
<dbReference type="PANTHER" id="PTHR16019">
    <property type="entry name" value="SYNAPSE-ASSOCIATED PROTEIN"/>
    <property type="match status" value="1"/>
</dbReference>
<feature type="domain" description="BSD" evidence="2">
    <location>
        <begin position="184"/>
        <end position="225"/>
    </location>
</feature>
<dbReference type="PROSITE" id="PS50858">
    <property type="entry name" value="BSD"/>
    <property type="match status" value="1"/>
</dbReference>
<sequence>MNFLKSVFSDDPDPPGTESESDSPKHSEEHEDPDQSNPEHEDDDNGGWSFGGLMKTIADRSESVIETYRRDLEEFGTGLKKEIEVAQGSLGTVGHAIDELGNTVIKGTAEIIAQGKEAILAAGNESDSSDSGTSLGRRDSLSSKPYSRFDAQVRAVQGDIGTYSEEPEDSDDYKKWESEFSLGEEMESLLEGNGDMRGVYKRVVPNVVDHETFWFRYFYKVYKLKQAEDLRANLVKRAISLDDEEELSWDIDDEEETIAAKDVSRLKLEGNSGDVSKTVTVSEVSNVGLKTDTEKKETDNEHVPESKPVVDAITPPPAASQEDPIEVSVKPEAVPNSEESAPSQDSAAKPDGAVSSSTQEEDLGWDEIEDMSSIDGKEASRSSGGSPNRAELRKRLSTAEENEDLSWDIEDDDDEGTSPSTKA</sequence>
<dbReference type="AlphaFoldDB" id="A0A3P6G854"/>
<dbReference type="GO" id="GO:0005737">
    <property type="term" value="C:cytoplasm"/>
    <property type="evidence" value="ECO:0007669"/>
    <property type="project" value="TreeGrafter"/>
</dbReference>
<evidence type="ECO:0000313" key="3">
    <source>
        <dbReference type="EMBL" id="VDD53625.1"/>
    </source>
</evidence>
<dbReference type="Pfam" id="PF03909">
    <property type="entry name" value="BSD"/>
    <property type="match status" value="1"/>
</dbReference>
<feature type="compositionally biased region" description="Acidic residues" evidence="1">
    <location>
        <begin position="359"/>
        <end position="372"/>
    </location>
</feature>
<dbReference type="InterPro" id="IPR005607">
    <property type="entry name" value="BSD_dom"/>
</dbReference>
<organism evidence="3">
    <name type="scientific">Brassica oleracea</name>
    <name type="common">Wild cabbage</name>
    <dbReference type="NCBI Taxonomy" id="3712"/>
    <lineage>
        <taxon>Eukaryota</taxon>
        <taxon>Viridiplantae</taxon>
        <taxon>Streptophyta</taxon>
        <taxon>Embryophyta</taxon>
        <taxon>Tracheophyta</taxon>
        <taxon>Spermatophyta</taxon>
        <taxon>Magnoliopsida</taxon>
        <taxon>eudicotyledons</taxon>
        <taxon>Gunneridae</taxon>
        <taxon>Pentapetalae</taxon>
        <taxon>rosids</taxon>
        <taxon>malvids</taxon>
        <taxon>Brassicales</taxon>
        <taxon>Brassicaceae</taxon>
        <taxon>Brassiceae</taxon>
        <taxon>Brassica</taxon>
    </lineage>
</organism>
<feature type="compositionally biased region" description="Polar residues" evidence="1">
    <location>
        <begin position="125"/>
        <end position="134"/>
    </location>
</feature>
<dbReference type="InterPro" id="IPR051494">
    <property type="entry name" value="BSD_domain-containing"/>
</dbReference>
<feature type="compositionally biased region" description="Acidic residues" evidence="1">
    <location>
        <begin position="400"/>
        <end position="416"/>
    </location>
</feature>
<name>A0A3P6G854_BRAOL</name>
<reference evidence="3" key="1">
    <citation type="submission" date="2018-11" db="EMBL/GenBank/DDBJ databases">
        <authorList>
            <consortium name="Genoscope - CEA"/>
            <person name="William W."/>
        </authorList>
    </citation>
    <scope>NUCLEOTIDE SEQUENCE</scope>
</reference>
<dbReference type="SMART" id="SM00751">
    <property type="entry name" value="BSD"/>
    <property type="match status" value="1"/>
</dbReference>
<feature type="compositionally biased region" description="Acidic residues" evidence="1">
    <location>
        <begin position="30"/>
        <end position="45"/>
    </location>
</feature>
<accession>A0A3P6G854</accession>
<feature type="region of interest" description="Disordered" evidence="1">
    <location>
        <begin position="1"/>
        <end position="53"/>
    </location>
</feature>
<dbReference type="InterPro" id="IPR035925">
    <property type="entry name" value="BSD_dom_sf"/>
</dbReference>